<comment type="caution">
    <text evidence="2">The sequence shown here is derived from an EMBL/GenBank/DDBJ whole genome shotgun (WGS) entry which is preliminary data.</text>
</comment>
<keyword evidence="3" id="KW-1185">Reference proteome</keyword>
<gene>
    <name evidence="2" type="ORF">DFR63_0624</name>
</gene>
<evidence type="ECO:0000256" key="1">
    <source>
        <dbReference type="ARBA" id="ARBA00038305"/>
    </source>
</evidence>
<sequence>MDAYQAYMREIAEPMRQELTNYNFEELTTPEGVHDFMKAAGEDDTTFVVINSVCGCAAGLARPAAVTVTNQNPVKPDRLATVFAGQERPATAAMREYITAEPSSPSFALFKGKELVSFTGRENIENRSIEDIMMDLKADFDEYCAK</sequence>
<dbReference type="InterPro" id="IPR009474">
    <property type="entry name" value="BrxB/BrxA"/>
</dbReference>
<dbReference type="OrthoDB" id="9793981at2"/>
<dbReference type="EMBL" id="QUMW01000009">
    <property type="protein sequence ID" value="REG25584.1"/>
    <property type="molecule type" value="Genomic_DNA"/>
</dbReference>
<organism evidence="2 3">
    <name type="scientific">Jeotgalicoccus halotolerans</name>
    <dbReference type="NCBI Taxonomy" id="157227"/>
    <lineage>
        <taxon>Bacteria</taxon>
        <taxon>Bacillati</taxon>
        <taxon>Bacillota</taxon>
        <taxon>Bacilli</taxon>
        <taxon>Bacillales</taxon>
        <taxon>Staphylococcaceae</taxon>
        <taxon>Jeotgalicoccus</taxon>
    </lineage>
</organism>
<dbReference type="NCBIfam" id="TIGR04191">
    <property type="entry name" value="YphP_YqiW"/>
    <property type="match status" value="1"/>
</dbReference>
<comment type="similarity">
    <text evidence="1">Belongs to the bacilliredoxin family.</text>
</comment>
<protein>
    <submittedName>
        <fullName evidence="2">Putative YphP/YqiW family bacilliredoxin</fullName>
    </submittedName>
</protein>
<proteinExistence type="inferred from homology"/>
<dbReference type="PANTHER" id="PTHR40052">
    <property type="entry name" value="UPF0403 PROTEIN YQIW-RELATED"/>
    <property type="match status" value="1"/>
</dbReference>
<dbReference type="Pfam" id="PF06491">
    <property type="entry name" value="Disulph_isomer"/>
    <property type="match status" value="1"/>
</dbReference>
<name>A0A3E0B0T5_9STAP</name>
<evidence type="ECO:0000313" key="2">
    <source>
        <dbReference type="EMBL" id="REG25584.1"/>
    </source>
</evidence>
<dbReference type="Proteomes" id="UP000257076">
    <property type="component" value="Unassembled WGS sequence"/>
</dbReference>
<dbReference type="AlphaFoldDB" id="A0A3E0B0T5"/>
<reference evidence="2 3" key="1">
    <citation type="submission" date="2018-08" db="EMBL/GenBank/DDBJ databases">
        <title>Genomic Encyclopedia of Type Strains, Phase IV (KMG-IV): sequencing the most valuable type-strain genomes for metagenomic binning, comparative biology and taxonomic classification.</title>
        <authorList>
            <person name="Goeker M."/>
        </authorList>
    </citation>
    <scope>NUCLEOTIDE SEQUENCE [LARGE SCALE GENOMIC DNA]</scope>
    <source>
        <strain evidence="2 3">DSM 17274</strain>
    </source>
</reference>
<dbReference type="Gene3D" id="3.40.30.10">
    <property type="entry name" value="Glutaredoxin"/>
    <property type="match status" value="1"/>
</dbReference>
<accession>A0A3E0B0T5</accession>
<evidence type="ECO:0000313" key="3">
    <source>
        <dbReference type="Proteomes" id="UP000257076"/>
    </source>
</evidence>
<dbReference type="PANTHER" id="PTHR40052:SF2">
    <property type="entry name" value="BACILLIREDOXIN BRXA"/>
    <property type="match status" value="1"/>
</dbReference>
<dbReference type="RefSeq" id="WP_115884274.1">
    <property type="nucleotide sequence ID" value="NZ_CBCSHX010000001.1"/>
</dbReference>